<dbReference type="RefSeq" id="WP_160611963.1">
    <property type="nucleotide sequence ID" value="NZ_WTZA01000002.1"/>
</dbReference>
<protein>
    <recommendedName>
        <fullName evidence="5">Copper resistance protein B</fullName>
    </recommendedName>
</protein>
<accession>A0A6I4THT2</accession>
<evidence type="ECO:0008006" key="5">
    <source>
        <dbReference type="Google" id="ProtNLM"/>
    </source>
</evidence>
<keyword evidence="2" id="KW-0732">Signal</keyword>
<evidence type="ECO:0000256" key="2">
    <source>
        <dbReference type="SAM" id="SignalP"/>
    </source>
</evidence>
<dbReference type="PROSITE" id="PS51257">
    <property type="entry name" value="PROKAR_LIPOPROTEIN"/>
    <property type="match status" value="1"/>
</dbReference>
<feature type="compositionally biased region" description="Low complexity" evidence="1">
    <location>
        <begin position="106"/>
        <end position="115"/>
    </location>
</feature>
<evidence type="ECO:0000256" key="1">
    <source>
        <dbReference type="SAM" id="MobiDB-lite"/>
    </source>
</evidence>
<name>A0A6I4THT2_9SPHN</name>
<keyword evidence="4" id="KW-1185">Reference proteome</keyword>
<gene>
    <name evidence="3" type="ORF">GRI40_13140</name>
</gene>
<feature type="compositionally biased region" description="Low complexity" evidence="1">
    <location>
        <begin position="35"/>
        <end position="52"/>
    </location>
</feature>
<comment type="caution">
    <text evidence="3">The sequence shown here is derived from an EMBL/GenBank/DDBJ whole genome shotgun (WGS) entry which is preliminary data.</text>
</comment>
<reference evidence="3 4" key="1">
    <citation type="submission" date="2019-12" db="EMBL/GenBank/DDBJ databases">
        <title>Genomic-based taxomic classification of the family Erythrobacteraceae.</title>
        <authorList>
            <person name="Xu L."/>
        </authorList>
    </citation>
    <scope>NUCLEOTIDE SEQUENCE [LARGE SCALE GENOMIC DNA]</scope>
    <source>
        <strain evidence="3 4">100921-2</strain>
    </source>
</reference>
<dbReference type="AlphaFoldDB" id="A0A6I4THT2"/>
<organism evidence="3 4">
    <name type="scientific">Tsuneonella aeria</name>
    <dbReference type="NCBI Taxonomy" id="1837929"/>
    <lineage>
        <taxon>Bacteria</taxon>
        <taxon>Pseudomonadati</taxon>
        <taxon>Pseudomonadota</taxon>
        <taxon>Alphaproteobacteria</taxon>
        <taxon>Sphingomonadales</taxon>
        <taxon>Erythrobacteraceae</taxon>
        <taxon>Tsuneonella</taxon>
    </lineage>
</organism>
<feature type="region of interest" description="Disordered" evidence="1">
    <location>
        <begin position="27"/>
        <end position="115"/>
    </location>
</feature>
<feature type="compositionally biased region" description="Basic and acidic residues" evidence="1">
    <location>
        <begin position="65"/>
        <end position="84"/>
    </location>
</feature>
<evidence type="ECO:0000313" key="3">
    <source>
        <dbReference type="EMBL" id="MXO76157.1"/>
    </source>
</evidence>
<sequence length="115" mass="11751">MINRTRLNRLLVLPTISALAALGLSACQAEEETTPDPAATQAVATPTATAAGDDGGHGAAQMHDAMSDDDHRMGADGQMDRMPHDNMPMGPGGANPQAAPSPPPSNSTSMGEDDM</sequence>
<dbReference type="Proteomes" id="UP000439522">
    <property type="component" value="Unassembled WGS sequence"/>
</dbReference>
<feature type="compositionally biased region" description="Low complexity" evidence="1">
    <location>
        <begin position="86"/>
        <end position="98"/>
    </location>
</feature>
<feature type="signal peptide" evidence="2">
    <location>
        <begin position="1"/>
        <end position="20"/>
    </location>
</feature>
<proteinExistence type="predicted"/>
<evidence type="ECO:0000313" key="4">
    <source>
        <dbReference type="Proteomes" id="UP000439522"/>
    </source>
</evidence>
<dbReference type="EMBL" id="WTZA01000002">
    <property type="protein sequence ID" value="MXO76157.1"/>
    <property type="molecule type" value="Genomic_DNA"/>
</dbReference>
<feature type="chain" id="PRO_5026338799" description="Copper resistance protein B" evidence="2">
    <location>
        <begin position="21"/>
        <end position="115"/>
    </location>
</feature>